<evidence type="ECO:0000256" key="6">
    <source>
        <dbReference type="ARBA" id="ARBA00022801"/>
    </source>
</evidence>
<dbReference type="GO" id="GO:0003724">
    <property type="term" value="F:RNA helicase activity"/>
    <property type="evidence" value="ECO:0007669"/>
    <property type="project" value="UniProtKB-EC"/>
</dbReference>
<dbReference type="PANTHER" id="PTHR47958">
    <property type="entry name" value="ATP-DEPENDENT RNA HELICASE DBP3"/>
    <property type="match status" value="1"/>
</dbReference>
<dbReference type="GO" id="GO:0003723">
    <property type="term" value="F:RNA binding"/>
    <property type="evidence" value="ECO:0007669"/>
    <property type="project" value="UniProtKB-KW"/>
</dbReference>
<feature type="domain" description="Helicase ATP-binding" evidence="14">
    <location>
        <begin position="168"/>
        <end position="356"/>
    </location>
</feature>
<feature type="domain" description="DEAD-box RNA helicase Q" evidence="16">
    <location>
        <begin position="135"/>
        <end position="163"/>
    </location>
</feature>
<evidence type="ECO:0000256" key="12">
    <source>
        <dbReference type="PROSITE-ProRule" id="PRU00552"/>
    </source>
</evidence>
<keyword evidence="4" id="KW-0963">Cytoplasm</keyword>
<dbReference type="PROSITE" id="PS51194">
    <property type="entry name" value="HELICASE_CTER"/>
    <property type="match status" value="1"/>
</dbReference>
<evidence type="ECO:0000256" key="7">
    <source>
        <dbReference type="ARBA" id="ARBA00022806"/>
    </source>
</evidence>
<evidence type="ECO:0000256" key="3">
    <source>
        <dbReference type="ARBA" id="ARBA00012552"/>
    </source>
</evidence>
<dbReference type="EC" id="3.6.4.13" evidence="3"/>
<evidence type="ECO:0000259" key="14">
    <source>
        <dbReference type="PROSITE" id="PS51192"/>
    </source>
</evidence>
<organism evidence="17 18">
    <name type="scientific">Myotis brandtii</name>
    <name type="common">Brandt's bat</name>
    <dbReference type="NCBI Taxonomy" id="109478"/>
    <lineage>
        <taxon>Eukaryota</taxon>
        <taxon>Metazoa</taxon>
        <taxon>Chordata</taxon>
        <taxon>Craniata</taxon>
        <taxon>Vertebrata</taxon>
        <taxon>Euteleostomi</taxon>
        <taxon>Mammalia</taxon>
        <taxon>Eutheria</taxon>
        <taxon>Laurasiatheria</taxon>
        <taxon>Chiroptera</taxon>
        <taxon>Yangochiroptera</taxon>
        <taxon>Vespertilionidae</taxon>
        <taxon>Myotis</taxon>
    </lineage>
</organism>
<dbReference type="Gene3D" id="3.40.50.300">
    <property type="entry name" value="P-loop containing nucleotide triphosphate hydrolases"/>
    <property type="match status" value="2"/>
</dbReference>
<keyword evidence="5" id="KW-0547">Nucleotide-binding</keyword>
<name>S7PQ39_MYOBR</name>
<dbReference type="GO" id="GO:0005634">
    <property type="term" value="C:nucleus"/>
    <property type="evidence" value="ECO:0007669"/>
    <property type="project" value="UniProtKB-SubCell"/>
</dbReference>
<keyword evidence="8" id="KW-0067">ATP-binding</keyword>
<dbReference type="Proteomes" id="UP000052978">
    <property type="component" value="Unassembled WGS sequence"/>
</dbReference>
<evidence type="ECO:0000256" key="11">
    <source>
        <dbReference type="ARBA" id="ARBA00047984"/>
    </source>
</evidence>
<dbReference type="EMBL" id="KE163022">
    <property type="protein sequence ID" value="EPQ10557.1"/>
    <property type="molecule type" value="Genomic_DNA"/>
</dbReference>
<keyword evidence="7 17" id="KW-0347">Helicase</keyword>
<dbReference type="AlphaFoldDB" id="S7PQ39"/>
<evidence type="ECO:0000256" key="5">
    <source>
        <dbReference type="ARBA" id="ARBA00022741"/>
    </source>
</evidence>
<keyword evidence="6" id="KW-0378">Hydrolase</keyword>
<dbReference type="InterPro" id="IPR001650">
    <property type="entry name" value="Helicase_C-like"/>
</dbReference>
<evidence type="ECO:0000256" key="4">
    <source>
        <dbReference type="ARBA" id="ARBA00022490"/>
    </source>
</evidence>
<gene>
    <name evidence="17" type="ORF">D623_10018953</name>
</gene>
<dbReference type="InterPro" id="IPR014001">
    <property type="entry name" value="Helicase_ATP-bd"/>
</dbReference>
<dbReference type="InterPro" id="IPR014014">
    <property type="entry name" value="RNA_helicase_DEAD_Q_motif"/>
</dbReference>
<evidence type="ECO:0000313" key="18">
    <source>
        <dbReference type="Proteomes" id="UP000052978"/>
    </source>
</evidence>
<evidence type="ECO:0000256" key="1">
    <source>
        <dbReference type="ARBA" id="ARBA00004123"/>
    </source>
</evidence>
<protein>
    <recommendedName>
        <fullName evidence="3">RNA helicase</fullName>
        <ecNumber evidence="3">3.6.4.13</ecNumber>
    </recommendedName>
</protein>
<dbReference type="InterPro" id="IPR011545">
    <property type="entry name" value="DEAD/DEAH_box_helicase_dom"/>
</dbReference>
<dbReference type="PROSITE" id="PS51195">
    <property type="entry name" value="Q_MOTIF"/>
    <property type="match status" value="1"/>
</dbReference>
<keyword evidence="9" id="KW-0694">RNA-binding</keyword>
<dbReference type="PROSITE" id="PS51192">
    <property type="entry name" value="HELICASE_ATP_BIND_1"/>
    <property type="match status" value="1"/>
</dbReference>
<keyword evidence="18" id="KW-1185">Reference proteome</keyword>
<evidence type="ECO:0000256" key="8">
    <source>
        <dbReference type="ARBA" id="ARBA00022840"/>
    </source>
</evidence>
<comment type="catalytic activity">
    <reaction evidence="11">
        <text>ATP + H2O = ADP + phosphate + H(+)</text>
        <dbReference type="Rhea" id="RHEA:13065"/>
        <dbReference type="ChEBI" id="CHEBI:15377"/>
        <dbReference type="ChEBI" id="CHEBI:15378"/>
        <dbReference type="ChEBI" id="CHEBI:30616"/>
        <dbReference type="ChEBI" id="CHEBI:43474"/>
        <dbReference type="ChEBI" id="CHEBI:456216"/>
        <dbReference type="EC" id="3.6.4.13"/>
    </reaction>
</comment>
<proteinExistence type="predicted"/>
<sequence>MRKQLSPRQQRLHSTVQGPSKNRIQVTAPPVASFREELEEALNTHTRPTPVNRHFPGKIEFSNLIHPRKNLRGVKNTTIPNLDDSMNNTEEDEVDVVDLASSSLLNKLIRQSLVESSHRVEVLQKDPSSPLYSVKTFEELRLKEELLKGIYAMGFNRPSKIQEMALPMMLAHPPQNLIAQSQSGTGKTAAFVLAMLSRVDTSEPFPQLNVLDEVAHLSESVSSVKCLCLAPTYELALQTGRVVEQMGKFCVDVQVMYAIRGNPIPRSVDITQQIIIGTPGTVLDWYFKRKLIDLSKIRVFVLDEADVMIATQGFSDQSIRIQRALSSECQMLLFSATFEDSVWQFAGRIIPDPNVIKLRKEELTLNNIRQYYVLCESRKDKYQALCNIYGGITIGQAIIFCQTRRNAKWLTVEMMQDGHQVSLLSGELTVDQRASIIQRFRDGKEKVLITTNVCARGIDVKQVTIVVNFDLPVNQLEEPEYETYLHRIGRTGRFGKKGLAFNMIEVDKLPLLMKIQDHFNSSIKQLNPEDMDEIEKIDY</sequence>
<dbReference type="SUPFAM" id="SSF52540">
    <property type="entry name" value="P-loop containing nucleoside triphosphate hydrolases"/>
    <property type="match status" value="1"/>
</dbReference>
<dbReference type="FunFam" id="3.40.50.300:FF:000318">
    <property type="entry name" value="ATP-dependent RNA helicase DDX19B"/>
    <property type="match status" value="1"/>
</dbReference>
<feature type="short sequence motif" description="Q motif" evidence="12">
    <location>
        <begin position="135"/>
        <end position="163"/>
    </location>
</feature>
<feature type="domain" description="Helicase C-terminal" evidence="15">
    <location>
        <begin position="367"/>
        <end position="534"/>
    </location>
</feature>
<evidence type="ECO:0000313" key="17">
    <source>
        <dbReference type="EMBL" id="EPQ10557.1"/>
    </source>
</evidence>
<dbReference type="eggNOG" id="KOG0332">
    <property type="taxonomic scope" value="Eukaryota"/>
</dbReference>
<dbReference type="Pfam" id="PF00270">
    <property type="entry name" value="DEAD"/>
    <property type="match status" value="1"/>
</dbReference>
<reference evidence="17 18" key="1">
    <citation type="journal article" date="2013" name="Nat. Commun.">
        <title>Genome analysis reveals insights into physiology and longevity of the Brandt's bat Myotis brandtii.</title>
        <authorList>
            <person name="Seim I."/>
            <person name="Fang X."/>
            <person name="Xiong Z."/>
            <person name="Lobanov A.V."/>
            <person name="Huang Z."/>
            <person name="Ma S."/>
            <person name="Feng Y."/>
            <person name="Turanov A.A."/>
            <person name="Zhu Y."/>
            <person name="Lenz T.L."/>
            <person name="Gerashchenko M.V."/>
            <person name="Fan D."/>
            <person name="Hee Yim S."/>
            <person name="Yao X."/>
            <person name="Jordan D."/>
            <person name="Xiong Y."/>
            <person name="Ma Y."/>
            <person name="Lyapunov A.N."/>
            <person name="Chen G."/>
            <person name="Kulakova O.I."/>
            <person name="Sun Y."/>
            <person name="Lee S.G."/>
            <person name="Bronson R.T."/>
            <person name="Moskalev A.A."/>
            <person name="Sunyaev S.R."/>
            <person name="Zhang G."/>
            <person name="Krogh A."/>
            <person name="Wang J."/>
            <person name="Gladyshev V.N."/>
        </authorList>
    </citation>
    <scope>NUCLEOTIDE SEQUENCE [LARGE SCALE GENOMIC DNA]</scope>
</reference>
<feature type="region of interest" description="Disordered" evidence="13">
    <location>
        <begin position="1"/>
        <end position="23"/>
    </location>
</feature>
<keyword evidence="10" id="KW-0539">Nucleus</keyword>
<evidence type="ECO:0000259" key="15">
    <source>
        <dbReference type="PROSITE" id="PS51194"/>
    </source>
</evidence>
<dbReference type="GO" id="GO:0005737">
    <property type="term" value="C:cytoplasm"/>
    <property type="evidence" value="ECO:0007669"/>
    <property type="project" value="UniProtKB-SubCell"/>
</dbReference>
<evidence type="ECO:0000256" key="9">
    <source>
        <dbReference type="ARBA" id="ARBA00022884"/>
    </source>
</evidence>
<evidence type="ECO:0000256" key="10">
    <source>
        <dbReference type="ARBA" id="ARBA00023242"/>
    </source>
</evidence>
<dbReference type="CDD" id="cd18787">
    <property type="entry name" value="SF2_C_DEAD"/>
    <property type="match status" value="1"/>
</dbReference>
<dbReference type="InterPro" id="IPR027417">
    <property type="entry name" value="P-loop_NTPase"/>
</dbReference>
<comment type="subcellular location">
    <subcellularLocation>
        <location evidence="2">Cytoplasm</location>
    </subcellularLocation>
    <subcellularLocation>
        <location evidence="1">Nucleus</location>
    </subcellularLocation>
</comment>
<evidence type="ECO:0000256" key="13">
    <source>
        <dbReference type="SAM" id="MobiDB-lite"/>
    </source>
</evidence>
<dbReference type="GO" id="GO:0016787">
    <property type="term" value="F:hydrolase activity"/>
    <property type="evidence" value="ECO:0007669"/>
    <property type="project" value="UniProtKB-KW"/>
</dbReference>
<dbReference type="Gene3D" id="6.10.250.2170">
    <property type="match status" value="1"/>
</dbReference>
<dbReference type="SMART" id="SM00490">
    <property type="entry name" value="HELICc"/>
    <property type="match status" value="1"/>
</dbReference>
<evidence type="ECO:0000256" key="2">
    <source>
        <dbReference type="ARBA" id="ARBA00004496"/>
    </source>
</evidence>
<evidence type="ECO:0000259" key="16">
    <source>
        <dbReference type="PROSITE" id="PS51195"/>
    </source>
</evidence>
<dbReference type="GO" id="GO:0005524">
    <property type="term" value="F:ATP binding"/>
    <property type="evidence" value="ECO:0007669"/>
    <property type="project" value="UniProtKB-KW"/>
</dbReference>
<dbReference type="Pfam" id="PF00271">
    <property type="entry name" value="Helicase_C"/>
    <property type="match status" value="1"/>
</dbReference>
<dbReference type="SMART" id="SM00487">
    <property type="entry name" value="DEXDc"/>
    <property type="match status" value="1"/>
</dbReference>
<accession>S7PQ39</accession>